<dbReference type="PANTHER" id="PTHR31793:SF24">
    <property type="entry name" value="LONG-CHAIN ACYL-COA THIOESTERASE FADM"/>
    <property type="match status" value="1"/>
</dbReference>
<dbReference type="EC" id="3.1.2.-" evidence="1"/>
<dbReference type="Proteomes" id="UP001231924">
    <property type="component" value="Unassembled WGS sequence"/>
</dbReference>
<evidence type="ECO:0000313" key="2">
    <source>
        <dbReference type="Proteomes" id="UP001231924"/>
    </source>
</evidence>
<dbReference type="Pfam" id="PF13279">
    <property type="entry name" value="4HBT_2"/>
    <property type="match status" value="1"/>
</dbReference>
<dbReference type="PANTHER" id="PTHR31793">
    <property type="entry name" value="4-HYDROXYBENZOYL-COA THIOESTERASE FAMILY MEMBER"/>
    <property type="match status" value="1"/>
</dbReference>
<protein>
    <submittedName>
        <fullName evidence="1">Acyl-CoA thioesterase</fullName>
        <ecNumber evidence="1">3.1.2.-</ecNumber>
    </submittedName>
</protein>
<proteinExistence type="predicted"/>
<reference evidence="1 2" key="1">
    <citation type="submission" date="2023-06" db="EMBL/GenBank/DDBJ databases">
        <title>Actinomycetospora Odt1-22.</title>
        <authorList>
            <person name="Supong K."/>
        </authorList>
    </citation>
    <scope>NUCLEOTIDE SEQUENCE [LARGE SCALE GENOMIC DNA]</scope>
    <source>
        <strain evidence="1 2">Odt1-22</strain>
    </source>
</reference>
<dbReference type="CDD" id="cd00586">
    <property type="entry name" value="4HBT"/>
    <property type="match status" value="1"/>
</dbReference>
<accession>A0ABT7MJ34</accession>
<dbReference type="Gene3D" id="3.10.129.10">
    <property type="entry name" value="Hotdog Thioesterase"/>
    <property type="match status" value="1"/>
</dbReference>
<dbReference type="GO" id="GO:0016787">
    <property type="term" value="F:hydrolase activity"/>
    <property type="evidence" value="ECO:0007669"/>
    <property type="project" value="UniProtKB-KW"/>
</dbReference>
<organism evidence="1 2">
    <name type="scientific">Actinomycetospora termitidis</name>
    <dbReference type="NCBI Taxonomy" id="3053470"/>
    <lineage>
        <taxon>Bacteria</taxon>
        <taxon>Bacillati</taxon>
        <taxon>Actinomycetota</taxon>
        <taxon>Actinomycetes</taxon>
        <taxon>Pseudonocardiales</taxon>
        <taxon>Pseudonocardiaceae</taxon>
        <taxon>Actinomycetospora</taxon>
    </lineage>
</organism>
<dbReference type="SUPFAM" id="SSF54637">
    <property type="entry name" value="Thioesterase/thiol ester dehydrase-isomerase"/>
    <property type="match status" value="1"/>
</dbReference>
<keyword evidence="2" id="KW-1185">Reference proteome</keyword>
<name>A0ABT7MJ34_9PSEU</name>
<gene>
    <name evidence="1" type="ORF">QRT03_28450</name>
</gene>
<evidence type="ECO:0000313" key="1">
    <source>
        <dbReference type="EMBL" id="MDL5159932.1"/>
    </source>
</evidence>
<sequence length="147" mass="16685">MSTTYDVDVAVRWSDQDPYRHVNHAKVVTLLEDARTALLFDAAAREGVAAFEAGLLVARVDVRYRRPIPWTRRGVRARMWAHSVRAASFTVGYELLLPSNDAAGEVEWDPKPAVTADTQLVPYDLVAARPRRLTDEERSFLKRYEVT</sequence>
<dbReference type="RefSeq" id="WP_286056542.1">
    <property type="nucleotide sequence ID" value="NZ_JASVWF010000009.1"/>
</dbReference>
<comment type="caution">
    <text evidence="1">The sequence shown here is derived from an EMBL/GenBank/DDBJ whole genome shotgun (WGS) entry which is preliminary data.</text>
</comment>
<dbReference type="InterPro" id="IPR029069">
    <property type="entry name" value="HotDog_dom_sf"/>
</dbReference>
<dbReference type="EMBL" id="JASVWF010000009">
    <property type="protein sequence ID" value="MDL5159932.1"/>
    <property type="molecule type" value="Genomic_DNA"/>
</dbReference>
<dbReference type="InterPro" id="IPR050563">
    <property type="entry name" value="4-hydroxybenzoyl-CoA_TE"/>
</dbReference>
<keyword evidence="1" id="KW-0378">Hydrolase</keyword>